<dbReference type="PANTHER" id="PTHR43000">
    <property type="entry name" value="DTDP-D-GLUCOSE 4,6-DEHYDRATASE-RELATED"/>
    <property type="match status" value="1"/>
</dbReference>
<comment type="similarity">
    <text evidence="1">Belongs to the NAD(P)-dependent epimerase/dehydratase family.</text>
</comment>
<protein>
    <submittedName>
        <fullName evidence="3">NAD-dependent epimerase/dehydratase</fullName>
    </submittedName>
</protein>
<proteinExistence type="inferred from homology"/>
<dbReference type="Proteomes" id="UP000002774">
    <property type="component" value="Chromosome"/>
</dbReference>
<name>H1XZP1_9SPHI</name>
<dbReference type="eggNOG" id="COG0451">
    <property type="taxonomic scope" value="Bacteria"/>
</dbReference>
<dbReference type="InterPro" id="IPR036291">
    <property type="entry name" value="NAD(P)-bd_dom_sf"/>
</dbReference>
<evidence type="ECO:0000313" key="4">
    <source>
        <dbReference type="Proteomes" id="UP000002774"/>
    </source>
</evidence>
<evidence type="ECO:0000256" key="1">
    <source>
        <dbReference type="ARBA" id="ARBA00007637"/>
    </source>
</evidence>
<accession>H1XZP1</accession>
<dbReference type="CDD" id="cd08946">
    <property type="entry name" value="SDR_e"/>
    <property type="match status" value="1"/>
</dbReference>
<dbReference type="STRING" id="714943.Mucpa_3635"/>
<keyword evidence="4" id="KW-1185">Reference proteome</keyword>
<feature type="domain" description="NAD-dependent epimerase/dehydratase" evidence="2">
    <location>
        <begin position="6"/>
        <end position="233"/>
    </location>
</feature>
<dbReference type="RefSeq" id="WP_008508290.1">
    <property type="nucleotide sequence ID" value="NZ_CM001403.1"/>
</dbReference>
<dbReference type="OrthoDB" id="9803010at2"/>
<reference evidence="3" key="1">
    <citation type="submission" date="2011-09" db="EMBL/GenBank/DDBJ databases">
        <title>The permanent draft genome of Mucilaginibacter paludis DSM 18603.</title>
        <authorList>
            <consortium name="US DOE Joint Genome Institute (JGI-PGF)"/>
            <person name="Lucas S."/>
            <person name="Han J."/>
            <person name="Lapidus A."/>
            <person name="Bruce D."/>
            <person name="Goodwin L."/>
            <person name="Pitluck S."/>
            <person name="Peters L."/>
            <person name="Kyrpides N."/>
            <person name="Mavromatis K."/>
            <person name="Ivanova N."/>
            <person name="Mikhailova N."/>
            <person name="Held B."/>
            <person name="Detter J.C."/>
            <person name="Tapia R."/>
            <person name="Han C."/>
            <person name="Land M."/>
            <person name="Hauser L."/>
            <person name="Markowitz V."/>
            <person name="Cheng J.-F."/>
            <person name="Hugenholtz P."/>
            <person name="Woyke T."/>
            <person name="Wu D."/>
            <person name="Tindall B."/>
            <person name="Brambilla E."/>
            <person name="Klenk H.-P."/>
            <person name="Eisen J.A."/>
        </authorList>
    </citation>
    <scope>NUCLEOTIDE SEQUENCE [LARGE SCALE GENOMIC DNA]</scope>
    <source>
        <strain evidence="3">DSM 18603</strain>
    </source>
</reference>
<evidence type="ECO:0000313" key="3">
    <source>
        <dbReference type="EMBL" id="EHQ27733.1"/>
    </source>
</evidence>
<dbReference type="Gene3D" id="3.40.50.720">
    <property type="entry name" value="NAD(P)-binding Rossmann-like Domain"/>
    <property type="match status" value="1"/>
</dbReference>
<sequence>MSDTKVFITGGAGFLGSAIIAKLIEGDFKILASRRTQTNLWRCKDFNTAVTWIDTEESTFTQRVIDFQPDIILHSAWNGVTSQDREDWNLQLQNFEFLRTLLQIVKKTKPKKFILLGSQAEYGNIKKRVAETDEVAANSAYAICKLTSQQIVKTFCEQNHINWYWLRVFSVFGPKEDNKWFIPTIIMNHLNELDCNLTYCEQQYDYLYIDDFAAMILRIFTSENSESGIYNICSSKAVPLKNIVDLISQFSGNKSKLNFGVLPYRKDQSMLIEGDNSKFNNTFGKVQTIALSEAIKKTINYYNSVR</sequence>
<dbReference type="InterPro" id="IPR001509">
    <property type="entry name" value="Epimerase_deHydtase"/>
</dbReference>
<gene>
    <name evidence="3" type="ORF">Mucpa_3635</name>
</gene>
<dbReference type="AlphaFoldDB" id="H1XZP1"/>
<dbReference type="SUPFAM" id="SSF51735">
    <property type="entry name" value="NAD(P)-binding Rossmann-fold domains"/>
    <property type="match status" value="1"/>
</dbReference>
<dbReference type="Pfam" id="PF01370">
    <property type="entry name" value="Epimerase"/>
    <property type="match status" value="1"/>
</dbReference>
<dbReference type="HOGENOM" id="CLU_007383_1_7_10"/>
<evidence type="ECO:0000259" key="2">
    <source>
        <dbReference type="Pfam" id="PF01370"/>
    </source>
</evidence>
<organism evidence="3 4">
    <name type="scientific">Mucilaginibacter paludis DSM 18603</name>
    <dbReference type="NCBI Taxonomy" id="714943"/>
    <lineage>
        <taxon>Bacteria</taxon>
        <taxon>Pseudomonadati</taxon>
        <taxon>Bacteroidota</taxon>
        <taxon>Sphingobacteriia</taxon>
        <taxon>Sphingobacteriales</taxon>
        <taxon>Sphingobacteriaceae</taxon>
        <taxon>Mucilaginibacter</taxon>
    </lineage>
</organism>
<dbReference type="EMBL" id="CM001403">
    <property type="protein sequence ID" value="EHQ27733.1"/>
    <property type="molecule type" value="Genomic_DNA"/>
</dbReference>